<sequence length="66" mass="8008">MLTDSHSMNSFVISGIAGDYHDLLRARLRHKQIRWVIARLRLAIARRWRDCRARWWRYGRVAVGWM</sequence>
<gene>
    <name evidence="1" type="ORF">DPMN_031082</name>
</gene>
<dbReference type="EMBL" id="JAIWYP010000002">
    <property type="protein sequence ID" value="KAH3867947.1"/>
    <property type="molecule type" value="Genomic_DNA"/>
</dbReference>
<reference evidence="1" key="2">
    <citation type="submission" date="2020-11" db="EMBL/GenBank/DDBJ databases">
        <authorList>
            <person name="McCartney M.A."/>
            <person name="Auch B."/>
            <person name="Kono T."/>
            <person name="Mallez S."/>
            <person name="Becker A."/>
            <person name="Gohl D.M."/>
            <person name="Silverstein K.A.T."/>
            <person name="Koren S."/>
            <person name="Bechman K.B."/>
            <person name="Herman A."/>
            <person name="Abrahante J.E."/>
            <person name="Garbe J."/>
        </authorList>
    </citation>
    <scope>NUCLEOTIDE SEQUENCE</scope>
    <source>
        <strain evidence="1">Duluth1</strain>
        <tissue evidence="1">Whole animal</tissue>
    </source>
</reference>
<keyword evidence="2" id="KW-1185">Reference proteome</keyword>
<dbReference type="Proteomes" id="UP000828390">
    <property type="component" value="Unassembled WGS sequence"/>
</dbReference>
<dbReference type="AlphaFoldDB" id="A0A9D4RIP9"/>
<evidence type="ECO:0000313" key="1">
    <source>
        <dbReference type="EMBL" id="KAH3867947.1"/>
    </source>
</evidence>
<reference evidence="1" key="1">
    <citation type="journal article" date="2019" name="bioRxiv">
        <title>The Genome of the Zebra Mussel, Dreissena polymorpha: A Resource for Invasive Species Research.</title>
        <authorList>
            <person name="McCartney M.A."/>
            <person name="Auch B."/>
            <person name="Kono T."/>
            <person name="Mallez S."/>
            <person name="Zhang Y."/>
            <person name="Obille A."/>
            <person name="Becker A."/>
            <person name="Abrahante J.E."/>
            <person name="Garbe J."/>
            <person name="Badalamenti J.P."/>
            <person name="Herman A."/>
            <person name="Mangelson H."/>
            <person name="Liachko I."/>
            <person name="Sullivan S."/>
            <person name="Sone E.D."/>
            <person name="Koren S."/>
            <person name="Silverstein K.A.T."/>
            <person name="Beckman K.B."/>
            <person name="Gohl D.M."/>
        </authorList>
    </citation>
    <scope>NUCLEOTIDE SEQUENCE</scope>
    <source>
        <strain evidence="1">Duluth1</strain>
        <tissue evidence="1">Whole animal</tissue>
    </source>
</reference>
<evidence type="ECO:0000313" key="2">
    <source>
        <dbReference type="Proteomes" id="UP000828390"/>
    </source>
</evidence>
<comment type="caution">
    <text evidence="1">The sequence shown here is derived from an EMBL/GenBank/DDBJ whole genome shotgun (WGS) entry which is preliminary data.</text>
</comment>
<accession>A0A9D4RIP9</accession>
<name>A0A9D4RIP9_DREPO</name>
<protein>
    <submittedName>
        <fullName evidence="1">Uncharacterized protein</fullName>
    </submittedName>
</protein>
<organism evidence="1 2">
    <name type="scientific">Dreissena polymorpha</name>
    <name type="common">Zebra mussel</name>
    <name type="synonym">Mytilus polymorpha</name>
    <dbReference type="NCBI Taxonomy" id="45954"/>
    <lineage>
        <taxon>Eukaryota</taxon>
        <taxon>Metazoa</taxon>
        <taxon>Spiralia</taxon>
        <taxon>Lophotrochozoa</taxon>
        <taxon>Mollusca</taxon>
        <taxon>Bivalvia</taxon>
        <taxon>Autobranchia</taxon>
        <taxon>Heteroconchia</taxon>
        <taxon>Euheterodonta</taxon>
        <taxon>Imparidentia</taxon>
        <taxon>Neoheterodontei</taxon>
        <taxon>Myida</taxon>
        <taxon>Dreissenoidea</taxon>
        <taxon>Dreissenidae</taxon>
        <taxon>Dreissena</taxon>
    </lineage>
</organism>
<proteinExistence type="predicted"/>